<name>A0AAD7EI00_9AGAR</name>
<keyword evidence="5" id="KW-0732">Signal</keyword>
<dbReference type="EMBL" id="JARIHO010000041">
    <property type="protein sequence ID" value="KAJ7327575.1"/>
    <property type="molecule type" value="Genomic_DNA"/>
</dbReference>
<keyword evidence="3" id="KW-0378">Hydrolase</keyword>
<dbReference type="PANTHER" id="PTHR42978">
    <property type="entry name" value="QUORUM-QUENCHING LACTONASE YTNP-RELATED-RELATED"/>
    <property type="match status" value="1"/>
</dbReference>
<feature type="signal peptide" evidence="5">
    <location>
        <begin position="1"/>
        <end position="18"/>
    </location>
</feature>
<evidence type="ECO:0000256" key="5">
    <source>
        <dbReference type="SAM" id="SignalP"/>
    </source>
</evidence>
<dbReference type="GO" id="GO:0046872">
    <property type="term" value="F:metal ion binding"/>
    <property type="evidence" value="ECO:0007669"/>
    <property type="project" value="UniProtKB-KW"/>
</dbReference>
<dbReference type="InterPro" id="IPR001279">
    <property type="entry name" value="Metallo-B-lactamas"/>
</dbReference>
<dbReference type="InterPro" id="IPR036866">
    <property type="entry name" value="RibonucZ/Hydroxyglut_hydro"/>
</dbReference>
<organism evidence="7 8">
    <name type="scientific">Mycena albidolilacea</name>
    <dbReference type="NCBI Taxonomy" id="1033008"/>
    <lineage>
        <taxon>Eukaryota</taxon>
        <taxon>Fungi</taxon>
        <taxon>Dikarya</taxon>
        <taxon>Basidiomycota</taxon>
        <taxon>Agaricomycotina</taxon>
        <taxon>Agaricomycetes</taxon>
        <taxon>Agaricomycetidae</taxon>
        <taxon>Agaricales</taxon>
        <taxon>Marasmiineae</taxon>
        <taxon>Mycenaceae</taxon>
        <taxon>Mycena</taxon>
    </lineage>
</organism>
<comment type="caution">
    <text evidence="7">The sequence shown here is derived from an EMBL/GenBank/DDBJ whole genome shotgun (WGS) entry which is preliminary data.</text>
</comment>
<evidence type="ECO:0000256" key="4">
    <source>
        <dbReference type="ARBA" id="ARBA00022833"/>
    </source>
</evidence>
<dbReference type="SMART" id="SM00849">
    <property type="entry name" value="Lactamase_B"/>
    <property type="match status" value="1"/>
</dbReference>
<dbReference type="Pfam" id="PF00753">
    <property type="entry name" value="Lactamase_B"/>
    <property type="match status" value="1"/>
</dbReference>
<reference evidence="7" key="1">
    <citation type="submission" date="2023-03" db="EMBL/GenBank/DDBJ databases">
        <title>Massive genome expansion in bonnet fungi (Mycena s.s.) driven by repeated elements and novel gene families across ecological guilds.</title>
        <authorList>
            <consortium name="Lawrence Berkeley National Laboratory"/>
            <person name="Harder C.B."/>
            <person name="Miyauchi S."/>
            <person name="Viragh M."/>
            <person name="Kuo A."/>
            <person name="Thoen E."/>
            <person name="Andreopoulos B."/>
            <person name="Lu D."/>
            <person name="Skrede I."/>
            <person name="Drula E."/>
            <person name="Henrissat B."/>
            <person name="Morin E."/>
            <person name="Kohler A."/>
            <person name="Barry K."/>
            <person name="LaButti K."/>
            <person name="Morin E."/>
            <person name="Salamov A."/>
            <person name="Lipzen A."/>
            <person name="Mereny Z."/>
            <person name="Hegedus B."/>
            <person name="Baldrian P."/>
            <person name="Stursova M."/>
            <person name="Weitz H."/>
            <person name="Taylor A."/>
            <person name="Grigoriev I.V."/>
            <person name="Nagy L.G."/>
            <person name="Martin F."/>
            <person name="Kauserud H."/>
        </authorList>
    </citation>
    <scope>NUCLEOTIDE SEQUENCE</scope>
    <source>
        <strain evidence="7">CBHHK002</strain>
    </source>
</reference>
<dbReference type="AlphaFoldDB" id="A0AAD7EI00"/>
<evidence type="ECO:0000259" key="6">
    <source>
        <dbReference type="SMART" id="SM00849"/>
    </source>
</evidence>
<keyword evidence="4" id="KW-0862">Zinc</keyword>
<keyword evidence="2" id="KW-0479">Metal-binding</keyword>
<evidence type="ECO:0000313" key="8">
    <source>
        <dbReference type="Proteomes" id="UP001218218"/>
    </source>
</evidence>
<evidence type="ECO:0000256" key="2">
    <source>
        <dbReference type="ARBA" id="ARBA00022723"/>
    </source>
</evidence>
<evidence type="ECO:0000313" key="7">
    <source>
        <dbReference type="EMBL" id="KAJ7327575.1"/>
    </source>
</evidence>
<feature type="domain" description="Metallo-beta-lactamase" evidence="6">
    <location>
        <begin position="65"/>
        <end position="280"/>
    </location>
</feature>
<protein>
    <submittedName>
        <fullName evidence="7">Beta-lactamase-like protein</fullName>
    </submittedName>
</protein>
<proteinExistence type="inferred from homology"/>
<dbReference type="Gene3D" id="3.60.15.10">
    <property type="entry name" value="Ribonuclease Z/Hydroxyacylglutathione hydrolase-like"/>
    <property type="match status" value="1"/>
</dbReference>
<dbReference type="PANTHER" id="PTHR42978:SF5">
    <property type="entry name" value="METALLO-BETA-LACTAMASE DOMAIN-CONTAINING PROTEIN"/>
    <property type="match status" value="1"/>
</dbReference>
<dbReference type="CDD" id="cd07730">
    <property type="entry name" value="metallo-hydrolase-like_MBL-fold"/>
    <property type="match status" value="1"/>
</dbReference>
<sequence>MGLLSGFLLAYLVGDAYASYCDFGIPASNATVNVRVFNVANMTLLNETHAFSLPVLPGHESSTFPMYSFLVEHKSSQKRLMFDLGVRKDPENTPPAFASAFSSGFAQLEPYKDITVLLQDGGINLTSIDAVIWSHAHFDHVGDMSTFPNSTKLMIGPDTNLTTFPESPTATLQASDFAGHDITRVNFSNAKLTFSGLKAVDYFGDGSFYLVDTLGHLPGHLTALVRVTPKSFVVLGGDTFHHAGQARPRPPVPEELPLPRAPLRRIQAAPHREMPAYIGLPFQQRAEAFLSISNLTDSFYADPAKAIVSLDKVASFDADPDFFVITAHDVSLRSALPYFPAYLNGWQASKLKEKAVGNFIDTTNPAFVFSPV</sequence>
<dbReference type="Proteomes" id="UP001218218">
    <property type="component" value="Unassembled WGS sequence"/>
</dbReference>
<accession>A0AAD7EI00</accession>
<keyword evidence="8" id="KW-1185">Reference proteome</keyword>
<dbReference type="InterPro" id="IPR051013">
    <property type="entry name" value="MBL_superfamily_lactonases"/>
</dbReference>
<evidence type="ECO:0000256" key="3">
    <source>
        <dbReference type="ARBA" id="ARBA00022801"/>
    </source>
</evidence>
<evidence type="ECO:0000256" key="1">
    <source>
        <dbReference type="ARBA" id="ARBA00007749"/>
    </source>
</evidence>
<dbReference type="GO" id="GO:0016787">
    <property type="term" value="F:hydrolase activity"/>
    <property type="evidence" value="ECO:0007669"/>
    <property type="project" value="UniProtKB-KW"/>
</dbReference>
<gene>
    <name evidence="7" type="ORF">DFH08DRAFT_1026661</name>
</gene>
<comment type="similarity">
    <text evidence="1">Belongs to the metallo-beta-lactamase superfamily.</text>
</comment>
<dbReference type="SUPFAM" id="SSF56281">
    <property type="entry name" value="Metallo-hydrolase/oxidoreductase"/>
    <property type="match status" value="1"/>
</dbReference>
<feature type="chain" id="PRO_5042067072" evidence="5">
    <location>
        <begin position="19"/>
        <end position="372"/>
    </location>
</feature>